<feature type="binding site" evidence="10">
    <location>
        <begin position="129"/>
        <end position="136"/>
    </location>
    <ligand>
        <name>GTP</name>
        <dbReference type="ChEBI" id="CHEBI:37565"/>
    </ligand>
</feature>
<dbReference type="SMART" id="SM00382">
    <property type="entry name" value="AAA"/>
    <property type="match status" value="1"/>
</dbReference>
<dbReference type="InterPro" id="IPR004390">
    <property type="entry name" value="SR_rcpt_FtsY"/>
</dbReference>
<dbReference type="RefSeq" id="WP_109678602.1">
    <property type="nucleotide sequence ID" value="NZ_CP086615.1"/>
</dbReference>
<dbReference type="Gene3D" id="3.40.50.300">
    <property type="entry name" value="P-loop containing nucleotide triphosphate hydrolases"/>
    <property type="match status" value="1"/>
</dbReference>
<accession>A0A2U2N215</accession>
<protein>
    <recommendedName>
        <fullName evidence="10">Signal recognition particle receptor FtsY</fullName>
        <shortName evidence="10">SRP receptor</shortName>
        <ecNumber evidence="10">3.6.5.4</ecNumber>
    </recommendedName>
</protein>
<dbReference type="GO" id="GO:0005737">
    <property type="term" value="C:cytoplasm"/>
    <property type="evidence" value="ECO:0007669"/>
    <property type="project" value="UniProtKB-SubCell"/>
</dbReference>
<dbReference type="SMART" id="SM00962">
    <property type="entry name" value="SRP54"/>
    <property type="match status" value="1"/>
</dbReference>
<dbReference type="GO" id="GO:0003924">
    <property type="term" value="F:GTPase activity"/>
    <property type="evidence" value="ECO:0007669"/>
    <property type="project" value="UniProtKB-UniRule"/>
</dbReference>
<dbReference type="PANTHER" id="PTHR43134:SF1">
    <property type="entry name" value="SIGNAL RECOGNITION PARTICLE RECEPTOR SUBUNIT ALPHA"/>
    <property type="match status" value="1"/>
</dbReference>
<feature type="region of interest" description="Disordered" evidence="11">
    <location>
        <begin position="1"/>
        <end position="23"/>
    </location>
</feature>
<feature type="binding site" evidence="10">
    <location>
        <begin position="275"/>
        <end position="278"/>
    </location>
    <ligand>
        <name>GTP</name>
        <dbReference type="ChEBI" id="CHEBI:37565"/>
    </ligand>
</feature>
<dbReference type="Gene3D" id="1.20.120.140">
    <property type="entry name" value="Signal recognition particle SRP54, nucleotide-binding domain"/>
    <property type="match status" value="1"/>
</dbReference>
<dbReference type="SUPFAM" id="SSF52540">
    <property type="entry name" value="P-loop containing nucleoside triphosphate hydrolases"/>
    <property type="match status" value="1"/>
</dbReference>
<feature type="domain" description="SRP54-type proteins GTP-binding" evidence="12">
    <location>
        <begin position="296"/>
        <end position="309"/>
    </location>
</feature>
<dbReference type="SMART" id="SM00963">
    <property type="entry name" value="SRP54_N"/>
    <property type="match status" value="1"/>
</dbReference>
<evidence type="ECO:0000313" key="14">
    <source>
        <dbReference type="Proteomes" id="UP000245474"/>
    </source>
</evidence>
<keyword evidence="5 10" id="KW-0342">GTP-binding</keyword>
<dbReference type="InterPro" id="IPR003593">
    <property type="entry name" value="AAA+_ATPase"/>
</dbReference>
<dbReference type="FunFam" id="3.40.50.300:FF:000053">
    <property type="entry name" value="Signal recognition particle receptor FtsY"/>
    <property type="match status" value="1"/>
</dbReference>
<dbReference type="Pfam" id="PF00448">
    <property type="entry name" value="SRP54"/>
    <property type="match status" value="1"/>
</dbReference>
<name>A0A2U2N215_9GAMM</name>
<keyword evidence="14" id="KW-1185">Reference proteome</keyword>
<dbReference type="OrthoDB" id="9804720at2"/>
<evidence type="ECO:0000313" key="13">
    <source>
        <dbReference type="EMBL" id="PWG63103.1"/>
    </source>
</evidence>
<dbReference type="GO" id="GO:0006614">
    <property type="term" value="P:SRP-dependent cotranslational protein targeting to membrane"/>
    <property type="evidence" value="ECO:0007669"/>
    <property type="project" value="InterPro"/>
</dbReference>
<dbReference type="NCBIfam" id="TIGR00064">
    <property type="entry name" value="ftsY"/>
    <property type="match status" value="1"/>
</dbReference>
<comment type="catalytic activity">
    <reaction evidence="8 10">
        <text>GTP + H2O = GDP + phosphate + H(+)</text>
        <dbReference type="Rhea" id="RHEA:19669"/>
        <dbReference type="ChEBI" id="CHEBI:15377"/>
        <dbReference type="ChEBI" id="CHEBI:15378"/>
        <dbReference type="ChEBI" id="CHEBI:37565"/>
        <dbReference type="ChEBI" id="CHEBI:43474"/>
        <dbReference type="ChEBI" id="CHEBI:58189"/>
        <dbReference type="EC" id="3.6.5.4"/>
    </reaction>
</comment>
<comment type="similarity">
    <text evidence="10">Belongs to the GTP-binding SRP family. FtsY subfamily.</text>
</comment>
<evidence type="ECO:0000259" key="12">
    <source>
        <dbReference type="PROSITE" id="PS00300"/>
    </source>
</evidence>
<keyword evidence="2 10" id="KW-0963">Cytoplasm</keyword>
<evidence type="ECO:0000256" key="1">
    <source>
        <dbReference type="ARBA" id="ARBA00022475"/>
    </source>
</evidence>
<evidence type="ECO:0000256" key="6">
    <source>
        <dbReference type="ARBA" id="ARBA00023136"/>
    </source>
</evidence>
<dbReference type="AlphaFoldDB" id="A0A2U2N215"/>
<dbReference type="HAMAP" id="MF_00920">
    <property type="entry name" value="FtsY"/>
    <property type="match status" value="1"/>
</dbReference>
<proteinExistence type="inferred from homology"/>
<evidence type="ECO:0000256" key="11">
    <source>
        <dbReference type="SAM" id="MobiDB-lite"/>
    </source>
</evidence>
<keyword evidence="1 10" id="KW-1003">Cell membrane</keyword>
<evidence type="ECO:0000256" key="2">
    <source>
        <dbReference type="ARBA" id="ARBA00022490"/>
    </source>
</evidence>
<dbReference type="Proteomes" id="UP000245474">
    <property type="component" value="Unassembled WGS sequence"/>
</dbReference>
<gene>
    <name evidence="10" type="primary">ftsY</name>
    <name evidence="13" type="ORF">DEM34_09635</name>
</gene>
<keyword evidence="7 10" id="KW-0675">Receptor</keyword>
<reference evidence="13 14" key="1">
    <citation type="submission" date="2018-05" db="EMBL/GenBank/DDBJ databases">
        <title>Spiribacter halobius sp. nov., a moderately halophilic bacterium isolated from marine solar saltern.</title>
        <authorList>
            <person name="Zheng W.-S."/>
            <person name="Lu D.-C."/>
            <person name="Du Z.-J."/>
        </authorList>
    </citation>
    <scope>NUCLEOTIDE SEQUENCE [LARGE SCALE GENOMIC DNA]</scope>
    <source>
        <strain evidence="13 14">E85</strain>
    </source>
</reference>
<evidence type="ECO:0000256" key="7">
    <source>
        <dbReference type="ARBA" id="ARBA00023170"/>
    </source>
</evidence>
<sequence>MLPFRRKRSGDDGADTPTREGRRPGLVARLRAGLRRTGSGLSGLFLGRKQIDEDLLEELETLLLTADVGVEATRRIIDDLTARLRRNELADTGALHQALREDMLAILAPVAQPLEIPPDKRPFVLLTVGVNGAGKTTTIGKLAARLRDQGHGVILAAGDTFRAAAVEQLRAWGERTGTPVISQPTGADAASVVYDAHQAARARGLDVLIADTAGRLHTQGNLMEELRKIHRVLGKQDPDSPHEVLLVVDAGTGQNALAQARQFHESIGLTGLAITKLDGTAKGGVIFAIAQQLGIPIRFIGVGEQVEDLRPFDAEAFVDALLAGATGADDGE</sequence>
<comment type="function">
    <text evidence="9 10">Involved in targeting and insertion of nascent membrane proteins into the cytoplasmic membrane. Acts as a receptor for the complex formed by the signal recognition particle (SRP) and the ribosome-nascent chain (RNC). Interaction with SRP-RNC leads to the transfer of the RNC complex to the Sec translocase for insertion into the membrane, the hydrolysis of GTP by both Ffh and FtsY, and the dissociation of the SRP-FtsY complex into the individual components.</text>
</comment>
<evidence type="ECO:0000256" key="3">
    <source>
        <dbReference type="ARBA" id="ARBA00022741"/>
    </source>
</evidence>
<dbReference type="EC" id="3.6.5.4" evidence="10"/>
<keyword evidence="4 10" id="KW-0378">Hydrolase</keyword>
<dbReference type="GO" id="GO:0005886">
    <property type="term" value="C:plasma membrane"/>
    <property type="evidence" value="ECO:0007669"/>
    <property type="project" value="UniProtKB-SubCell"/>
</dbReference>
<evidence type="ECO:0000256" key="4">
    <source>
        <dbReference type="ARBA" id="ARBA00022801"/>
    </source>
</evidence>
<dbReference type="PROSITE" id="PS00300">
    <property type="entry name" value="SRP54"/>
    <property type="match status" value="1"/>
</dbReference>
<dbReference type="PANTHER" id="PTHR43134">
    <property type="entry name" value="SIGNAL RECOGNITION PARTICLE RECEPTOR SUBUNIT ALPHA"/>
    <property type="match status" value="1"/>
</dbReference>
<feature type="binding site" evidence="10">
    <location>
        <begin position="211"/>
        <end position="215"/>
    </location>
    <ligand>
        <name>GTP</name>
        <dbReference type="ChEBI" id="CHEBI:37565"/>
    </ligand>
</feature>
<evidence type="ECO:0000256" key="5">
    <source>
        <dbReference type="ARBA" id="ARBA00023134"/>
    </source>
</evidence>
<evidence type="ECO:0000256" key="9">
    <source>
        <dbReference type="ARBA" id="ARBA00053570"/>
    </source>
</evidence>
<dbReference type="GO" id="GO:0005047">
    <property type="term" value="F:signal recognition particle binding"/>
    <property type="evidence" value="ECO:0007669"/>
    <property type="project" value="TreeGrafter"/>
</dbReference>
<dbReference type="FunFam" id="1.20.120.140:FF:000002">
    <property type="entry name" value="Signal recognition particle receptor FtsY"/>
    <property type="match status" value="1"/>
</dbReference>
<comment type="subunit">
    <text evidence="10">Part of the signal recognition particle protein translocation system, which is composed of SRP and FtsY. SRP is a ribonucleoprotein composed of Ffh and a 4.5S RNA molecule.</text>
</comment>
<dbReference type="GO" id="GO:0005525">
    <property type="term" value="F:GTP binding"/>
    <property type="evidence" value="ECO:0007669"/>
    <property type="project" value="UniProtKB-UniRule"/>
</dbReference>
<evidence type="ECO:0000256" key="8">
    <source>
        <dbReference type="ARBA" id="ARBA00048027"/>
    </source>
</evidence>
<comment type="subcellular location">
    <subcellularLocation>
        <location evidence="10">Cell membrane</location>
        <topology evidence="10">Peripheral membrane protein</topology>
        <orientation evidence="10">Cytoplasmic side</orientation>
    </subcellularLocation>
    <subcellularLocation>
        <location evidence="10">Cytoplasm</location>
    </subcellularLocation>
</comment>
<dbReference type="Pfam" id="PF02881">
    <property type="entry name" value="SRP54_N"/>
    <property type="match status" value="1"/>
</dbReference>
<dbReference type="InterPro" id="IPR042101">
    <property type="entry name" value="SRP54_N_sf"/>
</dbReference>
<dbReference type="InterPro" id="IPR013822">
    <property type="entry name" value="Signal_recog_particl_SRP54_hlx"/>
</dbReference>
<dbReference type="EMBL" id="QFFI01000013">
    <property type="protein sequence ID" value="PWG63103.1"/>
    <property type="molecule type" value="Genomic_DNA"/>
</dbReference>
<dbReference type="InterPro" id="IPR027417">
    <property type="entry name" value="P-loop_NTPase"/>
</dbReference>
<dbReference type="InterPro" id="IPR000897">
    <property type="entry name" value="SRP54_GTPase_dom"/>
</dbReference>
<organism evidence="13 14">
    <name type="scientific">Sediminicurvatus halobius</name>
    <dbReference type="NCBI Taxonomy" id="2182432"/>
    <lineage>
        <taxon>Bacteria</taxon>
        <taxon>Pseudomonadati</taxon>
        <taxon>Pseudomonadota</taxon>
        <taxon>Gammaproteobacteria</taxon>
        <taxon>Chromatiales</taxon>
        <taxon>Ectothiorhodospiraceae</taxon>
        <taxon>Sediminicurvatus</taxon>
    </lineage>
</organism>
<evidence type="ECO:0000256" key="10">
    <source>
        <dbReference type="HAMAP-Rule" id="MF_00920"/>
    </source>
</evidence>
<keyword evidence="6 10" id="KW-0472">Membrane</keyword>
<dbReference type="CDD" id="cd17874">
    <property type="entry name" value="FtsY"/>
    <property type="match status" value="1"/>
</dbReference>
<comment type="caution">
    <text evidence="13">The sequence shown here is derived from an EMBL/GenBank/DDBJ whole genome shotgun (WGS) entry which is preliminary data.</text>
</comment>
<keyword evidence="3 10" id="KW-0547">Nucleotide-binding</keyword>